<evidence type="ECO:0000313" key="6">
    <source>
        <dbReference type="Proteomes" id="UP000426246"/>
    </source>
</evidence>
<keyword evidence="1" id="KW-0805">Transcription regulation</keyword>
<dbReference type="SUPFAM" id="SSF51215">
    <property type="entry name" value="Regulatory protein AraC"/>
    <property type="match status" value="1"/>
</dbReference>
<dbReference type="AlphaFoldDB" id="A0A6B8RS79"/>
<keyword evidence="6" id="KW-1185">Reference proteome</keyword>
<dbReference type="Pfam" id="PF12833">
    <property type="entry name" value="HTH_18"/>
    <property type="match status" value="1"/>
</dbReference>
<dbReference type="Proteomes" id="UP000426246">
    <property type="component" value="Chromosome"/>
</dbReference>
<dbReference type="PROSITE" id="PS00041">
    <property type="entry name" value="HTH_ARAC_FAMILY_1"/>
    <property type="match status" value="1"/>
</dbReference>
<dbReference type="KEGG" id="ppsc:EHS13_32675"/>
<reference evidence="6" key="1">
    <citation type="submission" date="2018-11" db="EMBL/GenBank/DDBJ databases">
        <title>Complete genome sequence of Paenibacillus sp. ML311-T8.</title>
        <authorList>
            <person name="Nam Y.-D."/>
            <person name="Kang J."/>
            <person name="Chung W.-H."/>
            <person name="Park Y.S."/>
        </authorList>
    </citation>
    <scope>NUCLEOTIDE SEQUENCE [LARGE SCALE GENOMIC DNA]</scope>
    <source>
        <strain evidence="6">ML311-T8</strain>
    </source>
</reference>
<dbReference type="InterPro" id="IPR037923">
    <property type="entry name" value="HTH-like"/>
</dbReference>
<evidence type="ECO:0000256" key="2">
    <source>
        <dbReference type="ARBA" id="ARBA00023125"/>
    </source>
</evidence>
<dbReference type="PANTHER" id="PTHR43280:SF2">
    <property type="entry name" value="HTH-TYPE TRANSCRIPTIONAL REGULATOR EXSA"/>
    <property type="match status" value="1"/>
</dbReference>
<sequence>MRLLTMLSPSSYAFRTMEETLSPFISLASIGWNSIQSADYSFDVSKRSDPGHIIFQLTLSGEGRIRIDERSHKLPAGSGFLIKVPSSFHYYYEQDSAEPWEFIWMNLKGQDAHLFCERLVSSQAPIIHLHSQAEPLQQFWKIYREISNEGLRDSRRISVLVYEWVLAMAAYEKDKSLSTNRMNPTILLAEKFMSENYEKGLTLEEIAGYAGVSKHYLCRLFQKHSELAPMEYLRRRRIEAAASSLRNTDWSIHKLAQQCGFDSVSYFGKIFRSYFNMSPSEYRNKELEFPYKNIYFD</sequence>
<dbReference type="SMART" id="SM00342">
    <property type="entry name" value="HTH_ARAC"/>
    <property type="match status" value="1"/>
</dbReference>
<dbReference type="RefSeq" id="WP_155704400.1">
    <property type="nucleotide sequence ID" value="NZ_CP034235.1"/>
</dbReference>
<evidence type="ECO:0000313" key="5">
    <source>
        <dbReference type="EMBL" id="QGQ99281.1"/>
    </source>
</evidence>
<dbReference type="Gene3D" id="2.60.120.280">
    <property type="entry name" value="Regulatory protein AraC"/>
    <property type="match status" value="1"/>
</dbReference>
<name>A0A6B8RS79_9BACL</name>
<accession>A0A6B8RS79</accession>
<evidence type="ECO:0000259" key="4">
    <source>
        <dbReference type="PROSITE" id="PS01124"/>
    </source>
</evidence>
<dbReference type="InterPro" id="IPR018062">
    <property type="entry name" value="HTH_AraC-typ_CS"/>
</dbReference>
<dbReference type="SUPFAM" id="SSF46689">
    <property type="entry name" value="Homeodomain-like"/>
    <property type="match status" value="2"/>
</dbReference>
<keyword evidence="3" id="KW-0804">Transcription</keyword>
<dbReference type="EMBL" id="CP034235">
    <property type="protein sequence ID" value="QGQ99281.1"/>
    <property type="molecule type" value="Genomic_DNA"/>
</dbReference>
<dbReference type="Pfam" id="PF02311">
    <property type="entry name" value="AraC_binding"/>
    <property type="match status" value="1"/>
</dbReference>
<dbReference type="PRINTS" id="PR00032">
    <property type="entry name" value="HTHARAC"/>
</dbReference>
<dbReference type="GO" id="GO:0003700">
    <property type="term" value="F:DNA-binding transcription factor activity"/>
    <property type="evidence" value="ECO:0007669"/>
    <property type="project" value="InterPro"/>
</dbReference>
<dbReference type="PANTHER" id="PTHR43280">
    <property type="entry name" value="ARAC-FAMILY TRANSCRIPTIONAL REGULATOR"/>
    <property type="match status" value="1"/>
</dbReference>
<proteinExistence type="predicted"/>
<dbReference type="InterPro" id="IPR003313">
    <property type="entry name" value="AraC-bd"/>
</dbReference>
<gene>
    <name evidence="5" type="ORF">EHS13_32675</name>
</gene>
<dbReference type="GO" id="GO:0043565">
    <property type="term" value="F:sequence-specific DNA binding"/>
    <property type="evidence" value="ECO:0007669"/>
    <property type="project" value="InterPro"/>
</dbReference>
<organism evidence="5 6">
    <name type="scientific">Paenibacillus psychroresistens</name>
    <dbReference type="NCBI Taxonomy" id="1778678"/>
    <lineage>
        <taxon>Bacteria</taxon>
        <taxon>Bacillati</taxon>
        <taxon>Bacillota</taxon>
        <taxon>Bacilli</taxon>
        <taxon>Bacillales</taxon>
        <taxon>Paenibacillaceae</taxon>
        <taxon>Paenibacillus</taxon>
    </lineage>
</organism>
<dbReference type="InterPro" id="IPR018060">
    <property type="entry name" value="HTH_AraC"/>
</dbReference>
<dbReference type="InterPro" id="IPR020449">
    <property type="entry name" value="Tscrpt_reg_AraC-type_HTH"/>
</dbReference>
<evidence type="ECO:0000256" key="3">
    <source>
        <dbReference type="ARBA" id="ARBA00023163"/>
    </source>
</evidence>
<dbReference type="PROSITE" id="PS01124">
    <property type="entry name" value="HTH_ARAC_FAMILY_2"/>
    <property type="match status" value="1"/>
</dbReference>
<protein>
    <submittedName>
        <fullName evidence="5">AraC family transcriptional regulator</fullName>
    </submittedName>
</protein>
<keyword evidence="2" id="KW-0238">DNA-binding</keyword>
<feature type="domain" description="HTH araC/xylS-type" evidence="4">
    <location>
        <begin position="187"/>
        <end position="285"/>
    </location>
</feature>
<dbReference type="Gene3D" id="1.10.10.60">
    <property type="entry name" value="Homeodomain-like"/>
    <property type="match status" value="2"/>
</dbReference>
<dbReference type="InterPro" id="IPR009057">
    <property type="entry name" value="Homeodomain-like_sf"/>
</dbReference>
<evidence type="ECO:0000256" key="1">
    <source>
        <dbReference type="ARBA" id="ARBA00023015"/>
    </source>
</evidence>